<gene>
    <name evidence="1" type="ORF">S12H4_00545</name>
</gene>
<proteinExistence type="predicted"/>
<organism evidence="1">
    <name type="scientific">marine sediment metagenome</name>
    <dbReference type="NCBI Taxonomy" id="412755"/>
    <lineage>
        <taxon>unclassified sequences</taxon>
        <taxon>metagenomes</taxon>
        <taxon>ecological metagenomes</taxon>
    </lineage>
</organism>
<name>X1S1P3_9ZZZZ</name>
<reference evidence="1" key="1">
    <citation type="journal article" date="2014" name="Front. Microbiol.">
        <title>High frequency of phylogenetically diverse reductive dehalogenase-homologous genes in deep subseafloor sedimentary metagenomes.</title>
        <authorList>
            <person name="Kawai M."/>
            <person name="Futagami T."/>
            <person name="Toyoda A."/>
            <person name="Takaki Y."/>
            <person name="Nishi S."/>
            <person name="Hori S."/>
            <person name="Arai W."/>
            <person name="Tsubouchi T."/>
            <person name="Morono Y."/>
            <person name="Uchiyama I."/>
            <person name="Ito T."/>
            <person name="Fujiyama A."/>
            <person name="Inagaki F."/>
            <person name="Takami H."/>
        </authorList>
    </citation>
    <scope>NUCLEOTIDE SEQUENCE</scope>
    <source>
        <strain evidence="1">Expedition CK06-06</strain>
    </source>
</reference>
<protein>
    <submittedName>
        <fullName evidence="1">Uncharacterized protein</fullName>
    </submittedName>
</protein>
<comment type="caution">
    <text evidence="1">The sequence shown here is derived from an EMBL/GenBank/DDBJ whole genome shotgun (WGS) entry which is preliminary data.</text>
</comment>
<dbReference type="AlphaFoldDB" id="X1S1P3"/>
<evidence type="ECO:0000313" key="1">
    <source>
        <dbReference type="EMBL" id="GAI69365.1"/>
    </source>
</evidence>
<dbReference type="EMBL" id="BARW01000067">
    <property type="protein sequence ID" value="GAI69365.1"/>
    <property type="molecule type" value="Genomic_DNA"/>
</dbReference>
<sequence>MEIGTLIIEIWGKLLQHKSCEHFIATMDPTFSKLSDKYDADYKRFGYEGGHLLFVIPLKELWKSDVVFKKMRKECQR</sequence>
<accession>X1S1P3</accession>